<dbReference type="EMBL" id="VKAC01000022">
    <property type="protein sequence ID" value="TXR51559.1"/>
    <property type="molecule type" value="Genomic_DNA"/>
</dbReference>
<sequence>MAMATNRNVVPNPEGGWDVTGAGKRASAHTDTQAQAIDRAKTIVGNQGGGEVSISGRDGKIRAKDTVAPGNDPRNIPG</sequence>
<evidence type="ECO:0000313" key="2">
    <source>
        <dbReference type="EMBL" id="TXR51559.1"/>
    </source>
</evidence>
<proteinExistence type="predicted"/>
<reference evidence="2 3" key="1">
    <citation type="submission" date="2019-07" db="EMBL/GenBank/DDBJ databases">
        <title>Quadrisphaera sp. strain DD2A genome sequencing and assembly.</title>
        <authorList>
            <person name="Kim I."/>
        </authorList>
    </citation>
    <scope>NUCLEOTIDE SEQUENCE [LARGE SCALE GENOMIC DNA]</scope>
    <source>
        <strain evidence="2 3">DD2A</strain>
    </source>
</reference>
<comment type="caution">
    <text evidence="2">The sequence shown here is derived from an EMBL/GenBank/DDBJ whole genome shotgun (WGS) entry which is preliminary data.</text>
</comment>
<name>A0A5C8Z2S8_9ACTN</name>
<dbReference type="OrthoDB" id="3233612at2"/>
<evidence type="ECO:0000313" key="3">
    <source>
        <dbReference type="Proteomes" id="UP000321234"/>
    </source>
</evidence>
<dbReference type="AlphaFoldDB" id="A0A5C8Z2S8"/>
<dbReference type="Proteomes" id="UP000321234">
    <property type="component" value="Unassembled WGS sequence"/>
</dbReference>
<accession>A0A5C8Z2S8</accession>
<evidence type="ECO:0000256" key="1">
    <source>
        <dbReference type="SAM" id="MobiDB-lite"/>
    </source>
</evidence>
<keyword evidence="3" id="KW-1185">Reference proteome</keyword>
<dbReference type="Pfam" id="PF09954">
    <property type="entry name" value="DUF2188"/>
    <property type="match status" value="1"/>
</dbReference>
<gene>
    <name evidence="2" type="ORF">FMM08_22405</name>
</gene>
<organism evidence="2 3">
    <name type="scientific">Quadrisphaera setariae</name>
    <dbReference type="NCBI Taxonomy" id="2593304"/>
    <lineage>
        <taxon>Bacteria</taxon>
        <taxon>Bacillati</taxon>
        <taxon>Actinomycetota</taxon>
        <taxon>Actinomycetes</taxon>
        <taxon>Kineosporiales</taxon>
        <taxon>Kineosporiaceae</taxon>
        <taxon>Quadrisphaera</taxon>
    </lineage>
</organism>
<protein>
    <submittedName>
        <fullName evidence="2">DUF2188 domain-containing protein</fullName>
    </submittedName>
</protein>
<dbReference type="InterPro" id="IPR018691">
    <property type="entry name" value="DUF2188"/>
</dbReference>
<feature type="region of interest" description="Disordered" evidence="1">
    <location>
        <begin position="1"/>
        <end position="31"/>
    </location>
</feature>